<keyword evidence="3" id="KW-0732">Signal</keyword>
<reference evidence="8 9" key="1">
    <citation type="submission" date="2018-03" db="EMBL/GenBank/DDBJ databases">
        <authorList>
            <person name="Keele B.F."/>
        </authorList>
    </citation>
    <scope>NUCLEOTIDE SEQUENCE [LARGE SCALE GENOMIC DNA]</scope>
    <source>
        <strain evidence="8 9">YL28-9</strain>
    </source>
</reference>
<dbReference type="PROSITE" id="PS51257">
    <property type="entry name" value="PROKAR_LIPOPROTEIN"/>
    <property type="match status" value="1"/>
</dbReference>
<dbReference type="Pfam" id="PF07980">
    <property type="entry name" value="SusD_RagB"/>
    <property type="match status" value="1"/>
</dbReference>
<dbReference type="Pfam" id="PF14322">
    <property type="entry name" value="SusD-like_3"/>
    <property type="match status" value="1"/>
</dbReference>
<name>A0A2T3HJU1_9SPHI</name>
<dbReference type="InterPro" id="IPR012944">
    <property type="entry name" value="SusD_RagB_dom"/>
</dbReference>
<comment type="similarity">
    <text evidence="2">Belongs to the SusD family.</text>
</comment>
<dbReference type="RefSeq" id="WP_107214968.1">
    <property type="nucleotide sequence ID" value="NZ_KZ686269.1"/>
</dbReference>
<evidence type="ECO:0000256" key="1">
    <source>
        <dbReference type="ARBA" id="ARBA00004442"/>
    </source>
</evidence>
<comment type="subcellular location">
    <subcellularLocation>
        <location evidence="1">Cell outer membrane</location>
    </subcellularLocation>
</comment>
<gene>
    <name evidence="8" type="ORF">C7T94_08610</name>
</gene>
<evidence type="ECO:0000256" key="5">
    <source>
        <dbReference type="ARBA" id="ARBA00023237"/>
    </source>
</evidence>
<evidence type="ECO:0000256" key="2">
    <source>
        <dbReference type="ARBA" id="ARBA00006275"/>
    </source>
</evidence>
<evidence type="ECO:0000313" key="8">
    <source>
        <dbReference type="EMBL" id="PST82707.1"/>
    </source>
</evidence>
<proteinExistence type="inferred from homology"/>
<dbReference type="InterPro" id="IPR011990">
    <property type="entry name" value="TPR-like_helical_dom_sf"/>
</dbReference>
<keyword evidence="9" id="KW-1185">Reference proteome</keyword>
<dbReference type="SUPFAM" id="SSF48452">
    <property type="entry name" value="TPR-like"/>
    <property type="match status" value="1"/>
</dbReference>
<keyword evidence="4" id="KW-0472">Membrane</keyword>
<dbReference type="Proteomes" id="UP000240912">
    <property type="component" value="Unassembled WGS sequence"/>
</dbReference>
<dbReference type="InterPro" id="IPR033985">
    <property type="entry name" value="SusD-like_N"/>
</dbReference>
<protein>
    <submittedName>
        <fullName evidence="8">RagB/SusD family nutrient uptake outer membrane protein</fullName>
    </submittedName>
</protein>
<evidence type="ECO:0000256" key="4">
    <source>
        <dbReference type="ARBA" id="ARBA00023136"/>
    </source>
</evidence>
<organism evidence="8 9">
    <name type="scientific">Pedobacter yulinensis</name>
    <dbReference type="NCBI Taxonomy" id="2126353"/>
    <lineage>
        <taxon>Bacteria</taxon>
        <taxon>Pseudomonadati</taxon>
        <taxon>Bacteroidota</taxon>
        <taxon>Sphingobacteriia</taxon>
        <taxon>Sphingobacteriales</taxon>
        <taxon>Sphingobacteriaceae</taxon>
        <taxon>Pedobacter</taxon>
    </lineage>
</organism>
<feature type="domain" description="SusD-like N-terminal" evidence="7">
    <location>
        <begin position="37"/>
        <end position="223"/>
    </location>
</feature>
<dbReference type="Gene3D" id="1.25.40.390">
    <property type="match status" value="1"/>
</dbReference>
<dbReference type="EMBL" id="PYLS01000005">
    <property type="protein sequence ID" value="PST82707.1"/>
    <property type="molecule type" value="Genomic_DNA"/>
</dbReference>
<evidence type="ECO:0000259" key="6">
    <source>
        <dbReference type="Pfam" id="PF07980"/>
    </source>
</evidence>
<sequence>MKNIYIIFLVGLLAASGCQKNFLKQDNPTGVTDELFWNTEDQLRNALATVYDALPSGTYQYQANTKISFSGMTDDAVWNANFYNEIPTIALGNGNPSMKQETLGVPTNAIMPIWRDNFFAIRAANRFIKYAPKAYIEQSLKSNYIAQARALRAYYHLDLLLLYGEVPVMRDIMEPANPGLPKSTRKEVVDFIVSELELAAAELPATASQRDPAAITKGACYTMQAEALLNSGRYTEAALACKKVIALAGEGVYALHPKYEQLFTYAGQLNKERILFKAGGMREGYGRLAPAGAGGTTNLSPTAALVNSYETKQGLTLAELSDAERTNYILNPNFNNNRDPRLSATILYRGADYFGVLDPFNNSASNANRLGASNSTRTGYWVKKYLDAGDRYNQYGSRLDYVLYRYADVLLMYVEALVEDGKWTDPDVASSLNQIRRRAEMPEINTTKYNSQEKLRELYRRERRVELAFEGRRLYDIRRWRIADQLMNGVVYGATNPQTNQPVIVESRKFSSKDWLWPIPQVEIDQNKNMVQNPGY</sequence>
<evidence type="ECO:0000256" key="3">
    <source>
        <dbReference type="ARBA" id="ARBA00022729"/>
    </source>
</evidence>
<comment type="caution">
    <text evidence="8">The sequence shown here is derived from an EMBL/GenBank/DDBJ whole genome shotgun (WGS) entry which is preliminary data.</text>
</comment>
<evidence type="ECO:0000313" key="9">
    <source>
        <dbReference type="Proteomes" id="UP000240912"/>
    </source>
</evidence>
<dbReference type="OrthoDB" id="5694214at2"/>
<dbReference type="GO" id="GO:0009279">
    <property type="term" value="C:cell outer membrane"/>
    <property type="evidence" value="ECO:0007669"/>
    <property type="project" value="UniProtKB-SubCell"/>
</dbReference>
<keyword evidence="5" id="KW-0998">Cell outer membrane</keyword>
<evidence type="ECO:0000259" key="7">
    <source>
        <dbReference type="Pfam" id="PF14322"/>
    </source>
</evidence>
<accession>A0A2T3HJU1</accession>
<feature type="domain" description="RagB/SusD" evidence="6">
    <location>
        <begin position="290"/>
        <end position="536"/>
    </location>
</feature>
<dbReference type="AlphaFoldDB" id="A0A2T3HJU1"/>